<sequence length="291" mass="32101">MKFNIPNFQEHVILAPFTTMKVGGPARWFVTVATTKEFIHAVREALRNNVPYCVLGKGANVLISDKGFDGLMIRAKNSHYVFRDTHVTAEAGTDLTTLVMQSAQRGLAGLEFAAGIPSTLGGAVRGNAGSRESEMKNVIETVDILNAKGEQKTLTVAQCEFSYRNSRMKQQKEIVLSAVLKLERGSKDTILEKVKENFSRKHKTQELKFPSSGCIFMNPAASAAGKLIENAGLKGMRIGGAKISEIHGNFVINENNATAEDIIMLISVIKQKIRTLYRIQLHEEIQYIGFD</sequence>
<dbReference type="NCBIfam" id="TIGR00179">
    <property type="entry name" value="murB"/>
    <property type="match status" value="1"/>
</dbReference>
<dbReference type="AlphaFoldDB" id="A0A1G2APW3"/>
<evidence type="ECO:0000256" key="6">
    <source>
        <dbReference type="ARBA" id="ARBA00022618"/>
    </source>
</evidence>
<evidence type="ECO:0000256" key="1">
    <source>
        <dbReference type="ARBA" id="ARBA00001974"/>
    </source>
</evidence>
<dbReference type="UniPathway" id="UPA00219"/>
<dbReference type="HAMAP" id="MF_00037">
    <property type="entry name" value="MurB"/>
    <property type="match status" value="1"/>
</dbReference>
<feature type="active site" evidence="16">
    <location>
        <position position="164"/>
    </location>
</feature>
<keyword evidence="9 16" id="KW-0521">NADP</keyword>
<dbReference type="GO" id="GO:0071949">
    <property type="term" value="F:FAD binding"/>
    <property type="evidence" value="ECO:0007669"/>
    <property type="project" value="InterPro"/>
</dbReference>
<dbReference type="PROSITE" id="PS51387">
    <property type="entry name" value="FAD_PCMH"/>
    <property type="match status" value="1"/>
</dbReference>
<comment type="subcellular location">
    <subcellularLocation>
        <location evidence="3 16">Cytoplasm</location>
    </subcellularLocation>
</comment>
<protein>
    <recommendedName>
        <fullName evidence="16">UDP-N-acetylenolpyruvoylglucosamine reductase</fullName>
        <ecNumber evidence="16">1.3.1.98</ecNumber>
    </recommendedName>
    <alternativeName>
        <fullName evidence="16">UDP-N-acetylmuramate dehydrogenase</fullName>
    </alternativeName>
</protein>
<keyword evidence="7 16" id="KW-0285">Flavoprotein</keyword>
<evidence type="ECO:0000256" key="5">
    <source>
        <dbReference type="ARBA" id="ARBA00022490"/>
    </source>
</evidence>
<keyword evidence="11 16" id="KW-0573">Peptidoglycan synthesis</keyword>
<evidence type="ECO:0000256" key="13">
    <source>
        <dbReference type="ARBA" id="ARBA00023306"/>
    </source>
</evidence>
<dbReference type="InterPro" id="IPR003170">
    <property type="entry name" value="MurB"/>
</dbReference>
<dbReference type="Pfam" id="PF01565">
    <property type="entry name" value="FAD_binding_4"/>
    <property type="match status" value="1"/>
</dbReference>
<dbReference type="Gene3D" id="3.90.78.10">
    <property type="entry name" value="UDP-N-acetylenolpyruvoylglucosamine reductase, C-terminal domain"/>
    <property type="match status" value="1"/>
</dbReference>
<evidence type="ECO:0000256" key="11">
    <source>
        <dbReference type="ARBA" id="ARBA00022984"/>
    </source>
</evidence>
<dbReference type="Gene3D" id="3.30.43.10">
    <property type="entry name" value="Uridine Diphospho-n-acetylenolpyruvylglucosamine Reductase, domain 2"/>
    <property type="match status" value="1"/>
</dbReference>
<keyword evidence="8 16" id="KW-0274">FAD</keyword>
<keyword evidence="5 16" id="KW-0963">Cytoplasm</keyword>
<organism evidence="18 19">
    <name type="scientific">Candidatus Kerfeldbacteria bacterium RIFCSPHIGHO2_02_FULL_42_14</name>
    <dbReference type="NCBI Taxonomy" id="1798540"/>
    <lineage>
        <taxon>Bacteria</taxon>
        <taxon>Candidatus Kerfeldiibacteriota</taxon>
    </lineage>
</organism>
<keyword evidence="12 16" id="KW-0560">Oxidoreductase</keyword>
<dbReference type="SUPFAM" id="SSF56194">
    <property type="entry name" value="Uridine diphospho-N-Acetylenolpyruvylglucosamine reductase, MurB, C-terminal domain"/>
    <property type="match status" value="1"/>
</dbReference>
<proteinExistence type="inferred from homology"/>
<dbReference type="PANTHER" id="PTHR21071:SF4">
    <property type="entry name" value="UDP-N-ACETYLENOLPYRUVOYLGLUCOSAMINE REDUCTASE"/>
    <property type="match status" value="1"/>
</dbReference>
<feature type="active site" evidence="16">
    <location>
        <position position="284"/>
    </location>
</feature>
<evidence type="ECO:0000256" key="14">
    <source>
        <dbReference type="ARBA" id="ARBA00023316"/>
    </source>
</evidence>
<evidence type="ECO:0000256" key="8">
    <source>
        <dbReference type="ARBA" id="ARBA00022827"/>
    </source>
</evidence>
<dbReference type="InterPro" id="IPR011601">
    <property type="entry name" value="MurB_C"/>
</dbReference>
<feature type="active site" description="Proton donor" evidence="16">
    <location>
        <position position="214"/>
    </location>
</feature>
<comment type="function">
    <text evidence="2 16">Cell wall formation.</text>
</comment>
<evidence type="ECO:0000256" key="16">
    <source>
        <dbReference type="HAMAP-Rule" id="MF_00037"/>
    </source>
</evidence>
<evidence type="ECO:0000256" key="2">
    <source>
        <dbReference type="ARBA" id="ARBA00003921"/>
    </source>
</evidence>
<dbReference type="InterPro" id="IPR036635">
    <property type="entry name" value="MurB_C_sf"/>
</dbReference>
<dbReference type="InterPro" id="IPR016166">
    <property type="entry name" value="FAD-bd_PCMH"/>
</dbReference>
<dbReference type="InterPro" id="IPR016169">
    <property type="entry name" value="FAD-bd_PCMH_sub2"/>
</dbReference>
<dbReference type="InterPro" id="IPR006094">
    <property type="entry name" value="Oxid_FAD_bind_N"/>
</dbReference>
<dbReference type="PANTHER" id="PTHR21071">
    <property type="entry name" value="UDP-N-ACETYLENOLPYRUVOYLGLUCOSAMINE REDUCTASE"/>
    <property type="match status" value="1"/>
</dbReference>
<evidence type="ECO:0000256" key="3">
    <source>
        <dbReference type="ARBA" id="ARBA00004496"/>
    </source>
</evidence>
<evidence type="ECO:0000256" key="15">
    <source>
        <dbReference type="ARBA" id="ARBA00048914"/>
    </source>
</evidence>
<dbReference type="EC" id="1.3.1.98" evidence="16"/>
<dbReference type="GO" id="GO:0071555">
    <property type="term" value="P:cell wall organization"/>
    <property type="evidence" value="ECO:0007669"/>
    <property type="project" value="UniProtKB-KW"/>
</dbReference>
<dbReference type="InterPro" id="IPR016167">
    <property type="entry name" value="FAD-bd_PCMH_sub1"/>
</dbReference>
<dbReference type="GO" id="GO:0005829">
    <property type="term" value="C:cytosol"/>
    <property type="evidence" value="ECO:0007669"/>
    <property type="project" value="TreeGrafter"/>
</dbReference>
<evidence type="ECO:0000256" key="7">
    <source>
        <dbReference type="ARBA" id="ARBA00022630"/>
    </source>
</evidence>
<gene>
    <name evidence="16" type="primary">murB</name>
    <name evidence="18" type="ORF">A3B74_04860</name>
</gene>
<dbReference type="GO" id="GO:0008360">
    <property type="term" value="P:regulation of cell shape"/>
    <property type="evidence" value="ECO:0007669"/>
    <property type="project" value="UniProtKB-KW"/>
</dbReference>
<evidence type="ECO:0000259" key="17">
    <source>
        <dbReference type="PROSITE" id="PS51387"/>
    </source>
</evidence>
<evidence type="ECO:0000256" key="10">
    <source>
        <dbReference type="ARBA" id="ARBA00022960"/>
    </source>
</evidence>
<dbReference type="GO" id="GO:0008762">
    <property type="term" value="F:UDP-N-acetylmuramate dehydrogenase activity"/>
    <property type="evidence" value="ECO:0007669"/>
    <property type="project" value="UniProtKB-UniRule"/>
</dbReference>
<dbReference type="SUPFAM" id="SSF56176">
    <property type="entry name" value="FAD-binding/transporter-associated domain-like"/>
    <property type="match status" value="1"/>
</dbReference>
<comment type="cofactor">
    <cofactor evidence="1 16">
        <name>FAD</name>
        <dbReference type="ChEBI" id="CHEBI:57692"/>
    </cofactor>
</comment>
<comment type="catalytic activity">
    <reaction evidence="15 16">
        <text>UDP-N-acetyl-alpha-D-muramate + NADP(+) = UDP-N-acetyl-3-O-(1-carboxyvinyl)-alpha-D-glucosamine + NADPH + H(+)</text>
        <dbReference type="Rhea" id="RHEA:12248"/>
        <dbReference type="ChEBI" id="CHEBI:15378"/>
        <dbReference type="ChEBI" id="CHEBI:57783"/>
        <dbReference type="ChEBI" id="CHEBI:58349"/>
        <dbReference type="ChEBI" id="CHEBI:68483"/>
        <dbReference type="ChEBI" id="CHEBI:70757"/>
        <dbReference type="EC" id="1.3.1.98"/>
    </reaction>
</comment>
<keyword evidence="13 16" id="KW-0131">Cell cycle</keyword>
<dbReference type="EMBL" id="MHKB01000013">
    <property type="protein sequence ID" value="OGY78675.1"/>
    <property type="molecule type" value="Genomic_DNA"/>
</dbReference>
<comment type="similarity">
    <text evidence="16">Belongs to the MurB family.</text>
</comment>
<dbReference type="Proteomes" id="UP000177165">
    <property type="component" value="Unassembled WGS sequence"/>
</dbReference>
<dbReference type="Pfam" id="PF02873">
    <property type="entry name" value="MurB_C"/>
    <property type="match status" value="1"/>
</dbReference>
<reference evidence="18 19" key="1">
    <citation type="journal article" date="2016" name="Nat. Commun.">
        <title>Thousands of microbial genomes shed light on interconnected biogeochemical processes in an aquifer system.</title>
        <authorList>
            <person name="Anantharaman K."/>
            <person name="Brown C.T."/>
            <person name="Hug L.A."/>
            <person name="Sharon I."/>
            <person name="Castelle C.J."/>
            <person name="Probst A.J."/>
            <person name="Thomas B.C."/>
            <person name="Singh A."/>
            <person name="Wilkins M.J."/>
            <person name="Karaoz U."/>
            <person name="Brodie E.L."/>
            <person name="Williams K.H."/>
            <person name="Hubbard S.S."/>
            <person name="Banfield J.F."/>
        </authorList>
    </citation>
    <scope>NUCLEOTIDE SEQUENCE [LARGE SCALE GENOMIC DNA]</scope>
</reference>
<keyword evidence="6 16" id="KW-0132">Cell division</keyword>
<dbReference type="STRING" id="1798540.A3B74_04860"/>
<feature type="domain" description="FAD-binding PCMH-type" evidence="17">
    <location>
        <begin position="21"/>
        <end position="185"/>
    </location>
</feature>
<evidence type="ECO:0000256" key="9">
    <source>
        <dbReference type="ARBA" id="ARBA00022857"/>
    </source>
</evidence>
<evidence type="ECO:0000256" key="4">
    <source>
        <dbReference type="ARBA" id="ARBA00004752"/>
    </source>
</evidence>
<keyword evidence="14 16" id="KW-0961">Cell wall biogenesis/degradation</keyword>
<dbReference type="InterPro" id="IPR036318">
    <property type="entry name" value="FAD-bd_PCMH-like_sf"/>
</dbReference>
<keyword evidence="10 16" id="KW-0133">Cell shape</keyword>
<evidence type="ECO:0000313" key="19">
    <source>
        <dbReference type="Proteomes" id="UP000177165"/>
    </source>
</evidence>
<dbReference type="Gene3D" id="3.30.465.10">
    <property type="match status" value="1"/>
</dbReference>
<dbReference type="NCBIfam" id="NF010480">
    <property type="entry name" value="PRK13905.1"/>
    <property type="match status" value="1"/>
</dbReference>
<name>A0A1G2APW3_9BACT</name>
<comment type="pathway">
    <text evidence="4 16">Cell wall biogenesis; peptidoglycan biosynthesis.</text>
</comment>
<dbReference type="GO" id="GO:0009252">
    <property type="term" value="P:peptidoglycan biosynthetic process"/>
    <property type="evidence" value="ECO:0007669"/>
    <property type="project" value="UniProtKB-UniRule"/>
</dbReference>
<evidence type="ECO:0000256" key="12">
    <source>
        <dbReference type="ARBA" id="ARBA00023002"/>
    </source>
</evidence>
<dbReference type="GO" id="GO:0051301">
    <property type="term" value="P:cell division"/>
    <property type="evidence" value="ECO:0007669"/>
    <property type="project" value="UniProtKB-KW"/>
</dbReference>
<evidence type="ECO:0000313" key="18">
    <source>
        <dbReference type="EMBL" id="OGY78675.1"/>
    </source>
</evidence>
<accession>A0A1G2APW3</accession>
<comment type="caution">
    <text evidence="18">The sequence shown here is derived from an EMBL/GenBank/DDBJ whole genome shotgun (WGS) entry which is preliminary data.</text>
</comment>